<evidence type="ECO:0000256" key="1">
    <source>
        <dbReference type="ARBA" id="ARBA00036993"/>
    </source>
</evidence>
<name>A0AAU9IAA0_9CILI</name>
<dbReference type="SUPFAM" id="SSF50814">
    <property type="entry name" value="Lipocalins"/>
    <property type="match status" value="1"/>
</dbReference>
<dbReference type="PANTHER" id="PTHR15854:SF4">
    <property type="entry name" value="PEROXYNITRITE ISOMERASE THAP4"/>
    <property type="match status" value="1"/>
</dbReference>
<dbReference type="InterPro" id="IPR045165">
    <property type="entry name" value="Nitrobindin"/>
</dbReference>
<dbReference type="InterPro" id="IPR012674">
    <property type="entry name" value="Calycin"/>
</dbReference>
<protein>
    <recommendedName>
        <fullName evidence="2">THAP4-like heme-binding domain-containing protein</fullName>
    </recommendedName>
</protein>
<feature type="domain" description="THAP4-like heme-binding" evidence="2">
    <location>
        <begin position="3"/>
        <end position="157"/>
    </location>
</feature>
<proteinExistence type="predicted"/>
<evidence type="ECO:0000313" key="3">
    <source>
        <dbReference type="EMBL" id="CAG9310467.1"/>
    </source>
</evidence>
<dbReference type="InterPro" id="IPR014878">
    <property type="entry name" value="THAP4-like_heme-bd"/>
</dbReference>
<dbReference type="AlphaFoldDB" id="A0AAU9IAA0"/>
<comment type="caution">
    <text evidence="3">The sequence shown here is derived from an EMBL/GenBank/DDBJ whole genome shotgun (WGS) entry which is preliminary data.</text>
</comment>
<dbReference type="Pfam" id="PF08768">
    <property type="entry name" value="THAP4_heme-bd"/>
    <property type="match status" value="1"/>
</dbReference>
<evidence type="ECO:0000259" key="2">
    <source>
        <dbReference type="Pfam" id="PF08768"/>
    </source>
</evidence>
<reference evidence="3" key="1">
    <citation type="submission" date="2021-09" db="EMBL/GenBank/DDBJ databases">
        <authorList>
            <consortium name="AG Swart"/>
            <person name="Singh M."/>
            <person name="Singh A."/>
            <person name="Seah K."/>
            <person name="Emmerich C."/>
        </authorList>
    </citation>
    <scope>NUCLEOTIDE SEQUENCE</scope>
    <source>
        <strain evidence="3">ATCC30299</strain>
    </source>
</reference>
<organism evidence="3 4">
    <name type="scientific">Blepharisma stoltei</name>
    <dbReference type="NCBI Taxonomy" id="1481888"/>
    <lineage>
        <taxon>Eukaryota</taxon>
        <taxon>Sar</taxon>
        <taxon>Alveolata</taxon>
        <taxon>Ciliophora</taxon>
        <taxon>Postciliodesmatophora</taxon>
        <taxon>Heterotrichea</taxon>
        <taxon>Heterotrichida</taxon>
        <taxon>Blepharismidae</taxon>
        <taxon>Blepharisma</taxon>
    </lineage>
</organism>
<comment type="catalytic activity">
    <reaction evidence="1">
        <text>peroxynitrite = nitrate</text>
        <dbReference type="Rhea" id="RHEA:63116"/>
        <dbReference type="ChEBI" id="CHEBI:17632"/>
        <dbReference type="ChEBI" id="CHEBI:25941"/>
    </reaction>
    <physiologicalReaction direction="left-to-right" evidence="1">
        <dbReference type="Rhea" id="RHEA:63117"/>
    </physiologicalReaction>
</comment>
<dbReference type="Proteomes" id="UP001162131">
    <property type="component" value="Unassembled WGS sequence"/>
</dbReference>
<sequence length="165" mass="18764">MGEFLRFIGKWSGSGYVLPPINVNYGEEISITPFGTPKGIIYNFSSKTWIAGSDYQTRPMHTEIGMMKLRNLEAGNFAVELMLTHPFGLCEVDCGQAIGSEILLESTNFIRTPTNTNIKIDKVRRRYWLEGDTLKYQLYLTVFGGQENLHLQGELTRVTEQTLYN</sequence>
<dbReference type="PANTHER" id="PTHR15854">
    <property type="entry name" value="THAP4 PROTEIN"/>
    <property type="match status" value="1"/>
</dbReference>
<accession>A0AAU9IAA0</accession>
<keyword evidence="4" id="KW-1185">Reference proteome</keyword>
<gene>
    <name evidence="3" type="ORF">BSTOLATCC_MIC1312</name>
</gene>
<evidence type="ECO:0000313" key="4">
    <source>
        <dbReference type="Proteomes" id="UP001162131"/>
    </source>
</evidence>
<dbReference type="EMBL" id="CAJZBQ010000002">
    <property type="protein sequence ID" value="CAG9310467.1"/>
    <property type="molecule type" value="Genomic_DNA"/>
</dbReference>
<dbReference type="Gene3D" id="2.40.128.20">
    <property type="match status" value="1"/>
</dbReference>